<evidence type="ECO:0000256" key="2">
    <source>
        <dbReference type="ARBA" id="ARBA00022630"/>
    </source>
</evidence>
<dbReference type="InterPro" id="IPR027477">
    <property type="entry name" value="Succ_DH/fumarate_Rdtase_cat_sf"/>
</dbReference>
<comment type="caution">
    <text evidence="6">The sequence shown here is derived from an EMBL/GenBank/DDBJ whole genome shotgun (WGS) entry which is preliminary data.</text>
</comment>
<dbReference type="AlphaFoldDB" id="A0A6N8JLK3"/>
<keyword evidence="7" id="KW-1185">Reference proteome</keyword>
<dbReference type="SUPFAM" id="SSF56425">
    <property type="entry name" value="Succinate dehydrogenase/fumarate reductase flavoprotein, catalytic domain"/>
    <property type="match status" value="1"/>
</dbReference>
<proteinExistence type="predicted"/>
<evidence type="ECO:0000256" key="4">
    <source>
        <dbReference type="ARBA" id="ARBA00023002"/>
    </source>
</evidence>
<dbReference type="Gene3D" id="3.90.700.10">
    <property type="entry name" value="Succinate dehydrogenase/fumarate reductase flavoprotein, catalytic domain"/>
    <property type="match status" value="1"/>
</dbReference>
<evidence type="ECO:0000313" key="7">
    <source>
        <dbReference type="Proteomes" id="UP000463388"/>
    </source>
</evidence>
<reference evidence="6 7" key="1">
    <citation type="submission" date="2019-12" db="EMBL/GenBank/DDBJ databases">
        <title>Microbes associate with the intestines of laboratory mice.</title>
        <authorList>
            <person name="Navarre W."/>
            <person name="Wong E."/>
        </authorList>
    </citation>
    <scope>NUCLEOTIDE SEQUENCE [LARGE SCALE GENOMIC DNA]</scope>
    <source>
        <strain evidence="6 7">NM66_B29</strain>
    </source>
</reference>
<dbReference type="PANTHER" id="PTHR43400:SF7">
    <property type="entry name" value="FAD-DEPENDENT OXIDOREDUCTASE 2 FAD BINDING DOMAIN-CONTAINING PROTEIN"/>
    <property type="match status" value="1"/>
</dbReference>
<keyword evidence="4" id="KW-0560">Oxidoreductase</keyword>
<evidence type="ECO:0000256" key="3">
    <source>
        <dbReference type="ARBA" id="ARBA00022827"/>
    </source>
</evidence>
<dbReference type="EMBL" id="WSRR01000004">
    <property type="protein sequence ID" value="MVX60452.1"/>
    <property type="molecule type" value="Genomic_DNA"/>
</dbReference>
<dbReference type="PANTHER" id="PTHR43400">
    <property type="entry name" value="FUMARATE REDUCTASE"/>
    <property type="match status" value="1"/>
</dbReference>
<dbReference type="InterPro" id="IPR003953">
    <property type="entry name" value="FAD-dep_OxRdtase_2_FAD-bd"/>
</dbReference>
<evidence type="ECO:0000313" key="6">
    <source>
        <dbReference type="EMBL" id="MVX60452.1"/>
    </source>
</evidence>
<dbReference type="PROSITE" id="PS51318">
    <property type="entry name" value="TAT"/>
    <property type="match status" value="1"/>
</dbReference>
<comment type="cofactor">
    <cofactor evidence="1">
        <name>FAD</name>
        <dbReference type="ChEBI" id="CHEBI:57692"/>
    </cofactor>
</comment>
<keyword evidence="2" id="KW-0285">Flavoprotein</keyword>
<sequence length="542" mass="57234">MNDNITSFALTRRNFLAGTAAALLGVTGAASLTGCAPAGQPSADELADTGETTLKEPTATRDADIVIVGSGAAGCFAAYEAAKAGANSVLVVTKSGNATDSNFNEITGTASVETAALKAAGETYTVDDMYDRMINYAHWTVNARLLRQCVSLLPSNIDIFDEMGVETMVLGDRYNFGFLNVHGFTGKNKGVNFEEGLTALGVEFLYDAPVTHILMEDGRAAGVQCESGSDIINVNARAVLVCTGGYLANEEKVAAEYGGCKVVNMGSLNNTGDGERIVIEAGGVAERVRGMGMNDIYGMNEKSTISVFDANPFMQLAFYGGLLTDPAGKRFMNEYMLAQEPMNGGGEATLHEKRYYAIFSENTVNAMKDAPYYQSIGAPAVWTSAATMFNAPLPDFDANLAAAIDEGWCFKAATLEELAETTGLSALPETVAEYDACVAAGKDTLFLKDPAFLQPIQDDSAAYYAFEYNPSAFNTFGGPRTDELCRALDADSNPIEGLYVGGVENGSLFCSPYYAVGGSCSGLSIASGRVAARAMVNYIAQK</sequence>
<keyword evidence="3" id="KW-0274">FAD</keyword>
<dbReference type="Gene3D" id="3.50.50.60">
    <property type="entry name" value="FAD/NAD(P)-binding domain"/>
    <property type="match status" value="1"/>
</dbReference>
<dbReference type="InterPro" id="IPR036188">
    <property type="entry name" value="FAD/NAD-bd_sf"/>
</dbReference>
<evidence type="ECO:0000259" key="5">
    <source>
        <dbReference type="Pfam" id="PF00890"/>
    </source>
</evidence>
<dbReference type="InterPro" id="IPR006311">
    <property type="entry name" value="TAT_signal"/>
</dbReference>
<dbReference type="Pfam" id="PF00890">
    <property type="entry name" value="FAD_binding_2"/>
    <property type="match status" value="1"/>
</dbReference>
<organism evidence="6 7">
    <name type="scientific">Adlercreutzia mucosicola</name>
    <dbReference type="NCBI Taxonomy" id="580026"/>
    <lineage>
        <taxon>Bacteria</taxon>
        <taxon>Bacillati</taxon>
        <taxon>Actinomycetota</taxon>
        <taxon>Coriobacteriia</taxon>
        <taxon>Eggerthellales</taxon>
        <taxon>Eggerthellaceae</taxon>
        <taxon>Adlercreutzia</taxon>
    </lineage>
</organism>
<feature type="domain" description="FAD-dependent oxidoreductase 2 FAD-binding" evidence="5">
    <location>
        <begin position="64"/>
        <end position="501"/>
    </location>
</feature>
<protein>
    <submittedName>
        <fullName evidence="6">FAD-dependent oxidoreductase</fullName>
    </submittedName>
</protein>
<name>A0A6N8JLK3_9ACTN</name>
<dbReference type="GO" id="GO:0033765">
    <property type="term" value="F:steroid dehydrogenase activity, acting on the CH-CH group of donors"/>
    <property type="evidence" value="ECO:0007669"/>
    <property type="project" value="UniProtKB-ARBA"/>
</dbReference>
<evidence type="ECO:0000256" key="1">
    <source>
        <dbReference type="ARBA" id="ARBA00001974"/>
    </source>
</evidence>
<dbReference type="RefSeq" id="WP_160344997.1">
    <property type="nucleotide sequence ID" value="NZ_WSRR01000004.1"/>
</dbReference>
<dbReference type="Proteomes" id="UP000463388">
    <property type="component" value="Unassembled WGS sequence"/>
</dbReference>
<dbReference type="OrthoDB" id="9806724at2"/>
<gene>
    <name evidence="6" type="ORF">GKZ27_03105</name>
</gene>
<accession>A0A6N8JLK3</accession>
<dbReference type="SUPFAM" id="SSF51905">
    <property type="entry name" value="FAD/NAD(P)-binding domain"/>
    <property type="match status" value="1"/>
</dbReference>
<dbReference type="InterPro" id="IPR050315">
    <property type="entry name" value="FAD-oxidoreductase_2"/>
</dbReference>